<dbReference type="AlphaFoldDB" id="A0A3G2L4C9"/>
<evidence type="ECO:0000313" key="3">
    <source>
        <dbReference type="EMBL" id="AYN67089.1"/>
    </source>
</evidence>
<dbReference type="InterPro" id="IPR013658">
    <property type="entry name" value="SGL"/>
</dbReference>
<feature type="domain" description="SMP-30/Gluconolactonase/LRE-like region" evidence="2">
    <location>
        <begin position="54"/>
        <end position="321"/>
    </location>
</feature>
<dbReference type="EMBL" id="CP032050">
    <property type="protein sequence ID" value="AYN67089.1"/>
    <property type="molecule type" value="Genomic_DNA"/>
</dbReference>
<keyword evidence="1" id="KW-0378">Hydrolase</keyword>
<keyword evidence="4" id="KW-1185">Reference proteome</keyword>
<evidence type="ECO:0000256" key="1">
    <source>
        <dbReference type="ARBA" id="ARBA00022801"/>
    </source>
</evidence>
<dbReference type="RefSeq" id="WP_121848138.1">
    <property type="nucleotide sequence ID" value="NZ_CP032050.1"/>
</dbReference>
<dbReference type="Proteomes" id="UP000276309">
    <property type="component" value="Chromosome"/>
</dbReference>
<dbReference type="SUPFAM" id="SSF63829">
    <property type="entry name" value="Calcium-dependent phosphotriesterase"/>
    <property type="match status" value="1"/>
</dbReference>
<evidence type="ECO:0000313" key="4">
    <source>
        <dbReference type="Proteomes" id="UP000276309"/>
    </source>
</evidence>
<reference evidence="3 4" key="1">
    <citation type="submission" date="2018-08" db="EMBL/GenBank/DDBJ databases">
        <title>The reduced genetic potential of extracellular carbohydrate catabolism in Euzebyella marina RN62, a Flavobacteriia bacterium isolated from the hadal water.</title>
        <authorList>
            <person name="Xue C."/>
        </authorList>
    </citation>
    <scope>NUCLEOTIDE SEQUENCE [LARGE SCALE GENOMIC DNA]</scope>
    <source>
        <strain evidence="3 4">RN62</strain>
    </source>
</reference>
<evidence type="ECO:0000259" key="2">
    <source>
        <dbReference type="Pfam" id="PF08450"/>
    </source>
</evidence>
<dbReference type="Pfam" id="PF08450">
    <property type="entry name" value="SGL"/>
    <property type="match status" value="1"/>
</dbReference>
<dbReference type="PANTHER" id="PTHR47572">
    <property type="entry name" value="LIPOPROTEIN-RELATED"/>
    <property type="match status" value="1"/>
</dbReference>
<dbReference type="InterPro" id="IPR011042">
    <property type="entry name" value="6-blade_b-propeller_TolB-like"/>
</dbReference>
<name>A0A3G2L4C9_9FLAO</name>
<protein>
    <submittedName>
        <fullName evidence="3">SMP-30/gluconolactonase/LRE family protein</fullName>
    </submittedName>
</protein>
<proteinExistence type="predicted"/>
<organism evidence="3 4">
    <name type="scientific">Euzebyella marina</name>
    <dbReference type="NCBI Taxonomy" id="1761453"/>
    <lineage>
        <taxon>Bacteria</taxon>
        <taxon>Pseudomonadati</taxon>
        <taxon>Bacteroidota</taxon>
        <taxon>Flavobacteriia</taxon>
        <taxon>Flavobacteriales</taxon>
        <taxon>Flavobacteriaceae</taxon>
        <taxon>Euzebyella</taxon>
    </lineage>
</organism>
<dbReference type="KEGG" id="emar:D1013_06760"/>
<dbReference type="PANTHER" id="PTHR47572:SF4">
    <property type="entry name" value="LACTONASE DRP35"/>
    <property type="match status" value="1"/>
</dbReference>
<accession>A0A3G2L4C9</accession>
<dbReference type="Gene3D" id="2.120.10.30">
    <property type="entry name" value="TolB, C-terminal domain"/>
    <property type="match status" value="1"/>
</dbReference>
<gene>
    <name evidence="3" type="ORF">D1013_06760</name>
</gene>
<dbReference type="InterPro" id="IPR051262">
    <property type="entry name" value="SMP-30/CGR1_Lactonase"/>
</dbReference>
<dbReference type="OrthoDB" id="241638at2"/>
<sequence length="331" mass="36389">MKKLLFFIFTSFNFAGLTAQEIKEGARIEILDSIALEVINPDAAITVIAKGFQWTEGPLYVADGDYLLFSDIPQNTVFKLDASGKLTEFVKPSGYLGDGTYGDEPGSNGLLLSPDGELVLMQHGERQVAKMAAPLESPKASFVPLVSKFEGKKFNSPNDGVYDQQGNLYFTDPPYGLPQKMEDPNKELDYQGLFCLKTSGETVLVDKLSRPNGVALSVDEDKLYVAVSNPEKAVWWVYDILGTGNLINKKVFYDATNLVGKEGQQGLPDGMKMHSKGFLFATGPGGIWVFDSNKPVARIYTGENTANCAFDAKEKRLFMTADDYVLQLNLK</sequence>
<dbReference type="GO" id="GO:0016787">
    <property type="term" value="F:hydrolase activity"/>
    <property type="evidence" value="ECO:0007669"/>
    <property type="project" value="UniProtKB-KW"/>
</dbReference>